<keyword evidence="1" id="KW-0732">Signal</keyword>
<comment type="caution">
    <text evidence="2">The sequence shown here is derived from an EMBL/GenBank/DDBJ whole genome shotgun (WGS) entry which is preliminary data.</text>
</comment>
<gene>
    <name evidence="2" type="ORF">JCM19235_2274</name>
</gene>
<proteinExistence type="predicted"/>
<reference evidence="2 3" key="1">
    <citation type="submission" date="2014-09" db="EMBL/GenBank/DDBJ databases">
        <title>Vibrio maritimus JCM 19235. (C45) whole genome shotgun sequence.</title>
        <authorList>
            <person name="Sawabe T."/>
            <person name="Meirelles P."/>
            <person name="Nakanishi M."/>
            <person name="Sayaka M."/>
            <person name="Hattori M."/>
            <person name="Ohkuma M."/>
        </authorList>
    </citation>
    <scope>NUCLEOTIDE SEQUENCE [LARGE SCALE GENOMIC DNA]</scope>
    <source>
        <strain evidence="3">JCM19235</strain>
    </source>
</reference>
<name>A0A090RU81_9VIBR</name>
<reference evidence="2 3" key="2">
    <citation type="submission" date="2014-09" db="EMBL/GenBank/DDBJ databases">
        <authorList>
            <consortium name="NBRP consortium"/>
            <person name="Sawabe T."/>
            <person name="Meirelles P."/>
            <person name="Nakanishi M."/>
            <person name="Sayaka M."/>
            <person name="Hattori M."/>
            <person name="Ohkuma M."/>
        </authorList>
    </citation>
    <scope>NUCLEOTIDE SEQUENCE [LARGE SCALE GENOMIC DNA]</scope>
    <source>
        <strain evidence="3">JCM19235</strain>
    </source>
</reference>
<accession>A0A090RU81</accession>
<sequence length="75" mass="8129">MKKVILAAALIAATGQAFASYANEQEVRFGRDVQAFAGIKVITNNGELGFGNEHWSDINLQWLMCSATNAVKKIS</sequence>
<evidence type="ECO:0000313" key="2">
    <source>
        <dbReference type="EMBL" id="GAL18851.1"/>
    </source>
</evidence>
<dbReference type="EMBL" id="BBMR01000003">
    <property type="protein sequence ID" value="GAL18851.1"/>
    <property type="molecule type" value="Genomic_DNA"/>
</dbReference>
<evidence type="ECO:0000256" key="1">
    <source>
        <dbReference type="SAM" id="SignalP"/>
    </source>
</evidence>
<protein>
    <recommendedName>
        <fullName evidence="4">Maltoporin</fullName>
    </recommendedName>
</protein>
<keyword evidence="3" id="KW-1185">Reference proteome</keyword>
<dbReference type="AlphaFoldDB" id="A0A090RU81"/>
<evidence type="ECO:0008006" key="4">
    <source>
        <dbReference type="Google" id="ProtNLM"/>
    </source>
</evidence>
<dbReference type="Proteomes" id="UP000029228">
    <property type="component" value="Unassembled WGS sequence"/>
</dbReference>
<feature type="signal peptide" evidence="1">
    <location>
        <begin position="1"/>
        <end position="19"/>
    </location>
</feature>
<dbReference type="STRING" id="990268.JCM19235_2274"/>
<feature type="chain" id="PRO_5001862715" description="Maltoporin" evidence="1">
    <location>
        <begin position="20"/>
        <end position="75"/>
    </location>
</feature>
<evidence type="ECO:0000313" key="3">
    <source>
        <dbReference type="Proteomes" id="UP000029228"/>
    </source>
</evidence>
<organism evidence="2 3">
    <name type="scientific">Vibrio maritimus</name>
    <dbReference type="NCBI Taxonomy" id="990268"/>
    <lineage>
        <taxon>Bacteria</taxon>
        <taxon>Pseudomonadati</taxon>
        <taxon>Pseudomonadota</taxon>
        <taxon>Gammaproteobacteria</taxon>
        <taxon>Vibrionales</taxon>
        <taxon>Vibrionaceae</taxon>
        <taxon>Vibrio</taxon>
    </lineage>
</organism>